<feature type="region of interest" description="Disordered" evidence="1">
    <location>
        <begin position="153"/>
        <end position="188"/>
    </location>
</feature>
<comment type="caution">
    <text evidence="2">The sequence shown here is derived from an EMBL/GenBank/DDBJ whole genome shotgun (WGS) entry which is preliminary data.</text>
</comment>
<proteinExistence type="predicted"/>
<dbReference type="Proteomes" id="UP000813462">
    <property type="component" value="Unassembled WGS sequence"/>
</dbReference>
<evidence type="ECO:0000313" key="3">
    <source>
        <dbReference type="Proteomes" id="UP000813462"/>
    </source>
</evidence>
<gene>
    <name evidence="2" type="ORF">FEM48_Zijuj06G0148200</name>
</gene>
<organism evidence="2 3">
    <name type="scientific">Ziziphus jujuba var. spinosa</name>
    <dbReference type="NCBI Taxonomy" id="714518"/>
    <lineage>
        <taxon>Eukaryota</taxon>
        <taxon>Viridiplantae</taxon>
        <taxon>Streptophyta</taxon>
        <taxon>Embryophyta</taxon>
        <taxon>Tracheophyta</taxon>
        <taxon>Spermatophyta</taxon>
        <taxon>Magnoliopsida</taxon>
        <taxon>eudicotyledons</taxon>
        <taxon>Gunneridae</taxon>
        <taxon>Pentapetalae</taxon>
        <taxon>rosids</taxon>
        <taxon>fabids</taxon>
        <taxon>Rosales</taxon>
        <taxon>Rhamnaceae</taxon>
        <taxon>Paliureae</taxon>
        <taxon>Ziziphus</taxon>
    </lineage>
</organism>
<protein>
    <submittedName>
        <fullName evidence="2">Uncharacterized protein</fullName>
    </submittedName>
</protein>
<sequence>MRILHNDYLNLNSWGRTTVDQNRIGIRDPSLLMEHIRKCQAYWRSRLTKRNCFPLDFPINSARVAFGFNSLTNAWQSCATIADFEGDEFGRWLRAELNAYTIVKEQDYLKRMEIPYGEIFDTFTADVNNDAKAVDHHATIAVPEHRFIESTARDAGEPTRPSQFPSNTDKSAQDASSLDPEHVANDYGLHASSKPANVFSAQNSKSVKHVHKFEFRT</sequence>
<reference evidence="2" key="1">
    <citation type="journal article" date="2021" name="Front. Plant Sci.">
        <title>Chromosome-Scale Genome Assembly for Chinese Sour Jujube and Insights Into Its Genome Evolution and Domestication Signature.</title>
        <authorList>
            <person name="Shen L.-Y."/>
            <person name="Luo H."/>
            <person name="Wang X.-L."/>
            <person name="Wang X.-M."/>
            <person name="Qiu X.-J."/>
            <person name="Liu H."/>
            <person name="Zhou S.-S."/>
            <person name="Jia K.-H."/>
            <person name="Nie S."/>
            <person name="Bao Y.-T."/>
            <person name="Zhang R.-G."/>
            <person name="Yun Q.-Z."/>
            <person name="Chai Y.-H."/>
            <person name="Lu J.-Y."/>
            <person name="Li Y."/>
            <person name="Zhao S.-W."/>
            <person name="Mao J.-F."/>
            <person name="Jia S.-G."/>
            <person name="Mao Y.-M."/>
        </authorList>
    </citation>
    <scope>NUCLEOTIDE SEQUENCE</scope>
    <source>
        <strain evidence="2">AT0</strain>
        <tissue evidence="2">Leaf</tissue>
    </source>
</reference>
<feature type="compositionally biased region" description="Polar residues" evidence="1">
    <location>
        <begin position="160"/>
        <end position="176"/>
    </location>
</feature>
<evidence type="ECO:0000313" key="2">
    <source>
        <dbReference type="EMBL" id="KAH7524708.1"/>
    </source>
</evidence>
<dbReference type="AlphaFoldDB" id="A0A978V9X3"/>
<dbReference type="EMBL" id="JAEACU010000006">
    <property type="protein sequence ID" value="KAH7524708.1"/>
    <property type="molecule type" value="Genomic_DNA"/>
</dbReference>
<evidence type="ECO:0000256" key="1">
    <source>
        <dbReference type="SAM" id="MobiDB-lite"/>
    </source>
</evidence>
<name>A0A978V9X3_ZIZJJ</name>
<accession>A0A978V9X3</accession>